<keyword evidence="6" id="KW-0833">Ubl conjugation pathway</keyword>
<dbReference type="Gene3D" id="3.30.2410.10">
    <property type="entry name" value="Hect, E3 ligase catalytic domain"/>
    <property type="match status" value="1"/>
</dbReference>
<dbReference type="GO" id="GO:0000209">
    <property type="term" value="P:protein polyubiquitination"/>
    <property type="evidence" value="ECO:0007669"/>
    <property type="project" value="InterPro"/>
</dbReference>
<dbReference type="OrthoDB" id="5981550at2759"/>
<dbReference type="EMBL" id="CAIIXF020000011">
    <property type="protein sequence ID" value="CAH1798913.1"/>
    <property type="molecule type" value="Genomic_DNA"/>
</dbReference>
<feature type="domain" description="HECT" evidence="8">
    <location>
        <begin position="736"/>
        <end position="1064"/>
    </location>
</feature>
<keyword evidence="5" id="KW-0808">Transferase</keyword>
<dbReference type="PROSITE" id="PS50237">
    <property type="entry name" value="HECT"/>
    <property type="match status" value="1"/>
</dbReference>
<name>A0A8J1TCH7_OWEFU</name>
<feature type="region of interest" description="Disordered" evidence="7">
    <location>
        <begin position="44"/>
        <end position="70"/>
    </location>
</feature>
<evidence type="ECO:0000256" key="2">
    <source>
        <dbReference type="ARBA" id="ARBA00004496"/>
    </source>
</evidence>
<reference evidence="9" key="1">
    <citation type="submission" date="2022-03" db="EMBL/GenBank/DDBJ databases">
        <authorList>
            <person name="Martin C."/>
        </authorList>
    </citation>
    <scope>NUCLEOTIDE SEQUENCE</scope>
</reference>
<dbReference type="GO" id="GO:0005737">
    <property type="term" value="C:cytoplasm"/>
    <property type="evidence" value="ECO:0007669"/>
    <property type="project" value="UniProtKB-SubCell"/>
</dbReference>
<sequence length="1064" mass="119420">MSTENSNLARDGGLFAVPVGKPPKARHVKRGSLPDIARVKLSRHASQNRVGLGQNSASQSRLDTFTSNTSSRTNLNVKTLSASNLAALSDTNLSIKQALPARSYDAPNTDENFTKRLFDQLVKRYYYQLTEGCGSSECRNKFCRSAPARLKVKPGFAAVLSIELASRNKPYLCSNNKYLEKPLPPDIFKVEKHQVRPFLYHMFSTSPFKSLFQNNEKLNPSNEMRASFSLTQTLEGCLSRATSRESVKTEGGSNKGSLGDIFCTLNPARLLREKSKQAVNSRRGSLTLTSSTDERRHSLTSLVKSPDTSPERKSGLYDRQISSSTGNLNESGDDDIISSFPLTPKNLGADFESANDSANNSDICSIESNNSPLAIYGSNEDIADQLNQLEEFERQLSLEMNGAQEFSLTHLNIPMLQSAKEKCLDTGDHSFLINTIRTVFTSSEALNNSFKIDEEKCSGPDNLDIDAVRVAYELIMTERPFDVFHSTLTNSTEIILSTLARIHVFPTDVNQIVIILENPIFRKRRNHVLRQKLCTILSGLTPETKMALCQILSTYNSSHFEYRMGMLRDHLALQLKPTQKADSATLETAAALELFYEANMMAHRRHKSYIVPPKLFYVDYISKRINNRMEYEAWSMQQTHATSSSLKTLLDYPFLIDPASKVHILHLNAVREMTGEYQKAILHQARVSQIQKYHREMNKSPLKLPNSVRAAMSPFLVLEVSRENLIKDTLAQIKLKEADLKKPIKIKYIGGGEQGLDMGGVQKEFFQLLTASIFDPKYGMFTYSSDTRNLWINGNSLDSTEEFELVGIILGLAIYNGIILDIRFPNVIYKKLQGVALDASDLQDVEPTLSSSFNDLLTFEGDVEDVFCQSFEVTTSVFGSTCSKELIPGGADIPVTNQNREKFVRIYSQYILEESISHQFEPFSRGFHKVCGSEMLSLFRPDEIELLVCGNPKLNFSALEKSASYADGYHSDHLIIKNFWSIVHSMSLEKKRKLLHFITGSDRVPLKGLSHLPIVIQKNGVDSDRLPTAMTCFNRLLLPPYNTKEKLKNRLLVAIENCQGFGLT</sequence>
<dbReference type="FunFam" id="3.30.2160.10:FF:000004">
    <property type="entry name" value="probable E3 ubiquitin-protein ligase HERC4 isoform X1"/>
    <property type="match status" value="1"/>
</dbReference>
<dbReference type="AlphaFoldDB" id="A0A8J1TCH7"/>
<comment type="catalytic activity">
    <reaction evidence="1">
        <text>S-ubiquitinyl-[E2 ubiquitin-conjugating enzyme]-L-cysteine + [acceptor protein]-L-lysine = [E2 ubiquitin-conjugating enzyme]-L-cysteine + N(6)-ubiquitinyl-[acceptor protein]-L-lysine.</text>
        <dbReference type="EC" id="2.3.2.26"/>
    </reaction>
</comment>
<dbReference type="Proteomes" id="UP000749559">
    <property type="component" value="Unassembled WGS sequence"/>
</dbReference>
<evidence type="ECO:0000313" key="9">
    <source>
        <dbReference type="EMBL" id="CAH1798913.1"/>
    </source>
</evidence>
<protein>
    <recommendedName>
        <fullName evidence="3">HECT-type E3 ubiquitin transferase</fullName>
        <ecNumber evidence="3">2.3.2.26</ecNumber>
    </recommendedName>
</protein>
<dbReference type="GO" id="GO:0061630">
    <property type="term" value="F:ubiquitin protein ligase activity"/>
    <property type="evidence" value="ECO:0007669"/>
    <property type="project" value="UniProtKB-EC"/>
</dbReference>
<dbReference type="Pfam" id="PF16558">
    <property type="entry name" value="AZUL"/>
    <property type="match status" value="1"/>
</dbReference>
<dbReference type="Gene3D" id="6.10.130.10">
    <property type="entry name" value="Ubiquitin-protein ligase E3A, N-terminal zinc-binding domain (AZUL)"/>
    <property type="match status" value="1"/>
</dbReference>
<evidence type="ECO:0000256" key="7">
    <source>
        <dbReference type="SAM" id="MobiDB-lite"/>
    </source>
</evidence>
<gene>
    <name evidence="9" type="ORF">OFUS_LOCUS22986</name>
</gene>
<dbReference type="Gene3D" id="3.30.2160.10">
    <property type="entry name" value="Hect, E3 ligase catalytic domain"/>
    <property type="match status" value="1"/>
</dbReference>
<dbReference type="PANTHER" id="PTHR45700:SF8">
    <property type="entry name" value="HECT-TYPE E3 UBIQUITIN TRANSFERASE"/>
    <property type="match status" value="1"/>
</dbReference>
<dbReference type="PANTHER" id="PTHR45700">
    <property type="entry name" value="UBIQUITIN-PROTEIN LIGASE E3C"/>
    <property type="match status" value="1"/>
</dbReference>
<feature type="region of interest" description="Disordered" evidence="7">
    <location>
        <begin position="274"/>
        <end position="337"/>
    </location>
</feature>
<evidence type="ECO:0000256" key="4">
    <source>
        <dbReference type="ARBA" id="ARBA00022490"/>
    </source>
</evidence>
<feature type="region of interest" description="Disordered" evidence="7">
    <location>
        <begin position="1"/>
        <end position="29"/>
    </location>
</feature>
<proteinExistence type="predicted"/>
<dbReference type="InterPro" id="IPR032353">
    <property type="entry name" value="AZUL"/>
</dbReference>
<evidence type="ECO:0000313" key="10">
    <source>
        <dbReference type="Proteomes" id="UP000749559"/>
    </source>
</evidence>
<dbReference type="SMART" id="SM00119">
    <property type="entry name" value="HECTc"/>
    <property type="match status" value="1"/>
</dbReference>
<dbReference type="FunFam" id="3.30.2410.10:FF:000003">
    <property type="entry name" value="probable E3 ubiquitin-protein ligase HERC4 isoform X1"/>
    <property type="match status" value="1"/>
</dbReference>
<evidence type="ECO:0000259" key="8">
    <source>
        <dbReference type="PROSITE" id="PS50237"/>
    </source>
</evidence>
<dbReference type="Gene3D" id="3.90.1750.10">
    <property type="entry name" value="Hect, E3 ligase catalytic domains"/>
    <property type="match status" value="1"/>
</dbReference>
<keyword evidence="4" id="KW-0963">Cytoplasm</keyword>
<dbReference type="InterPro" id="IPR044611">
    <property type="entry name" value="E3A/B/C-like"/>
</dbReference>
<evidence type="ECO:0000256" key="3">
    <source>
        <dbReference type="ARBA" id="ARBA00012485"/>
    </source>
</evidence>
<dbReference type="InterPro" id="IPR042556">
    <property type="entry name" value="AZUL_sf"/>
</dbReference>
<comment type="subcellular location">
    <subcellularLocation>
        <location evidence="2">Cytoplasm</location>
    </subcellularLocation>
</comment>
<dbReference type="SUPFAM" id="SSF56204">
    <property type="entry name" value="Hect, E3 ligase catalytic domain"/>
    <property type="match status" value="1"/>
</dbReference>
<dbReference type="InterPro" id="IPR000569">
    <property type="entry name" value="HECT_dom"/>
</dbReference>
<dbReference type="CDD" id="cd00078">
    <property type="entry name" value="HECTc"/>
    <property type="match status" value="1"/>
</dbReference>
<comment type="caution">
    <text evidence="9">The sequence shown here is derived from an EMBL/GenBank/DDBJ whole genome shotgun (WGS) entry which is preliminary data.</text>
</comment>
<feature type="compositionally biased region" description="Polar residues" evidence="7">
    <location>
        <begin position="299"/>
        <end position="308"/>
    </location>
</feature>
<accession>A0A8J1TCH7</accession>
<feature type="compositionally biased region" description="Polar residues" evidence="7">
    <location>
        <begin position="320"/>
        <end position="330"/>
    </location>
</feature>
<evidence type="ECO:0000256" key="6">
    <source>
        <dbReference type="ARBA" id="ARBA00022786"/>
    </source>
</evidence>
<evidence type="ECO:0000256" key="1">
    <source>
        <dbReference type="ARBA" id="ARBA00000885"/>
    </source>
</evidence>
<organism evidence="9 10">
    <name type="scientific">Owenia fusiformis</name>
    <name type="common">Polychaete worm</name>
    <dbReference type="NCBI Taxonomy" id="6347"/>
    <lineage>
        <taxon>Eukaryota</taxon>
        <taxon>Metazoa</taxon>
        <taxon>Spiralia</taxon>
        <taxon>Lophotrochozoa</taxon>
        <taxon>Annelida</taxon>
        <taxon>Polychaeta</taxon>
        <taxon>Sedentaria</taxon>
        <taxon>Canalipalpata</taxon>
        <taxon>Sabellida</taxon>
        <taxon>Oweniida</taxon>
        <taxon>Oweniidae</taxon>
        <taxon>Owenia</taxon>
    </lineage>
</organism>
<dbReference type="InterPro" id="IPR035983">
    <property type="entry name" value="Hect_E3_ubiquitin_ligase"/>
</dbReference>
<dbReference type="EC" id="2.3.2.26" evidence="3"/>
<dbReference type="Pfam" id="PF00632">
    <property type="entry name" value="HECT"/>
    <property type="match status" value="1"/>
</dbReference>
<keyword evidence="10" id="KW-1185">Reference proteome</keyword>
<evidence type="ECO:0000256" key="5">
    <source>
        <dbReference type="ARBA" id="ARBA00022679"/>
    </source>
</evidence>